<dbReference type="AlphaFoldDB" id="A0A1V4SH29"/>
<accession>A0A1V4SH29</accession>
<evidence type="ECO:0000313" key="2">
    <source>
        <dbReference type="Proteomes" id="UP000191554"/>
    </source>
</evidence>
<name>A0A1V4SH29_RUMHU</name>
<proteinExistence type="predicted"/>
<dbReference type="STRING" id="48256.CLHUN_30460"/>
<keyword evidence="2" id="KW-1185">Reference proteome</keyword>
<protein>
    <submittedName>
        <fullName evidence="1">Uncharacterized protein</fullName>
    </submittedName>
</protein>
<gene>
    <name evidence="1" type="ORF">CLHUN_30460</name>
</gene>
<reference evidence="1 2" key="1">
    <citation type="submission" date="2017-03" db="EMBL/GenBank/DDBJ databases">
        <title>Genome sequence of Clostridium hungatei DSM 14427.</title>
        <authorList>
            <person name="Poehlein A."/>
            <person name="Daniel R."/>
        </authorList>
    </citation>
    <scope>NUCLEOTIDE SEQUENCE [LARGE SCALE GENOMIC DNA]</scope>
    <source>
        <strain evidence="1 2">DSM 14427</strain>
    </source>
</reference>
<dbReference type="Proteomes" id="UP000191554">
    <property type="component" value="Unassembled WGS sequence"/>
</dbReference>
<dbReference type="EMBL" id="MZGX01000021">
    <property type="protein sequence ID" value="OPX43104.1"/>
    <property type="molecule type" value="Genomic_DNA"/>
</dbReference>
<comment type="caution">
    <text evidence="1">The sequence shown here is derived from an EMBL/GenBank/DDBJ whole genome shotgun (WGS) entry which is preliminary data.</text>
</comment>
<dbReference type="RefSeq" id="WP_080065483.1">
    <property type="nucleotide sequence ID" value="NZ_MZGX01000021.1"/>
</dbReference>
<dbReference type="OrthoDB" id="1739833at2"/>
<sequence>MQEGIDFSEYKYEYLDNEDIKKINDKALLQRVSKTHEFLKLCEIYLQNVKDDYGKKKIASLRVDIVRYQMDILIKECFVRGLKHGLKIT</sequence>
<evidence type="ECO:0000313" key="1">
    <source>
        <dbReference type="EMBL" id="OPX43104.1"/>
    </source>
</evidence>
<organism evidence="1 2">
    <name type="scientific">Ruminiclostridium hungatei</name>
    <name type="common">Clostridium hungatei</name>
    <dbReference type="NCBI Taxonomy" id="48256"/>
    <lineage>
        <taxon>Bacteria</taxon>
        <taxon>Bacillati</taxon>
        <taxon>Bacillota</taxon>
        <taxon>Clostridia</taxon>
        <taxon>Eubacteriales</taxon>
        <taxon>Oscillospiraceae</taxon>
        <taxon>Ruminiclostridium</taxon>
    </lineage>
</organism>